<evidence type="ECO:0000313" key="1">
    <source>
        <dbReference type="EMBL" id="GMN47890.1"/>
    </source>
</evidence>
<organism evidence="1 2">
    <name type="scientific">Ficus carica</name>
    <name type="common">Common fig</name>
    <dbReference type="NCBI Taxonomy" id="3494"/>
    <lineage>
        <taxon>Eukaryota</taxon>
        <taxon>Viridiplantae</taxon>
        <taxon>Streptophyta</taxon>
        <taxon>Embryophyta</taxon>
        <taxon>Tracheophyta</taxon>
        <taxon>Spermatophyta</taxon>
        <taxon>Magnoliopsida</taxon>
        <taxon>eudicotyledons</taxon>
        <taxon>Gunneridae</taxon>
        <taxon>Pentapetalae</taxon>
        <taxon>rosids</taxon>
        <taxon>fabids</taxon>
        <taxon>Rosales</taxon>
        <taxon>Moraceae</taxon>
        <taxon>Ficeae</taxon>
        <taxon>Ficus</taxon>
    </lineage>
</organism>
<protein>
    <submittedName>
        <fullName evidence="1">Uncharacterized protein</fullName>
    </submittedName>
</protein>
<accession>A0AA88D7X3</accession>
<dbReference type="Proteomes" id="UP001187192">
    <property type="component" value="Unassembled WGS sequence"/>
</dbReference>
<reference evidence="1" key="1">
    <citation type="submission" date="2023-07" db="EMBL/GenBank/DDBJ databases">
        <title>draft genome sequence of fig (Ficus carica).</title>
        <authorList>
            <person name="Takahashi T."/>
            <person name="Nishimura K."/>
        </authorList>
    </citation>
    <scope>NUCLEOTIDE SEQUENCE</scope>
</reference>
<comment type="caution">
    <text evidence="1">The sequence shown here is derived from an EMBL/GenBank/DDBJ whole genome shotgun (WGS) entry which is preliminary data.</text>
</comment>
<proteinExistence type="predicted"/>
<sequence>MVFDEGLKRKQGEIEVKASKKLISAVEEKISEAEEIDPKFFALADNLDDFNDFPWGMLSWEATRAVICNTVENRMSSKRRSLKNQIHHQVRSGHSAMLSWITADNVKFDDVMSVFTVVGENQGKAHTAYYVSSSQKINVEMAESNALTTTSPDIGTGSQNDVFIDSDIGVVVDMGVQAAMEFLTGEKENIKKHLEGYEGEAKVKSAPFVQIKEESMPDLEKKIEVEKDDKESIREHDDIKLEESANEESIGDVVVTNICN</sequence>
<keyword evidence="2" id="KW-1185">Reference proteome</keyword>
<evidence type="ECO:0000313" key="2">
    <source>
        <dbReference type="Proteomes" id="UP001187192"/>
    </source>
</evidence>
<dbReference type="EMBL" id="BTGU01000026">
    <property type="protein sequence ID" value="GMN47890.1"/>
    <property type="molecule type" value="Genomic_DNA"/>
</dbReference>
<name>A0AA88D7X3_FICCA</name>
<gene>
    <name evidence="1" type="ORF">TIFTF001_017057</name>
</gene>
<dbReference type="AlphaFoldDB" id="A0AA88D7X3"/>